<keyword evidence="1" id="KW-0472">Membrane</keyword>
<proteinExistence type="predicted"/>
<sequence length="208" mass="23178">MLVVPAFVPLEYSARLTTVTIAFTALTAAVAVGVARMGRNRYVAAVTADEPTATWSWQNARFHDGVWDILTTVGALLLVAGGLVGIYTGGTTGIWFLLYGGFWLFMQWSETNGWFEADGWDGSKRWGASDLRAHEAGIVLDRAYQRKLVPWDAIDDVRLTDDELVVERSRWLDIRCDRSVIDDPEGVLEGIQRARERAEHSRTAVFAD</sequence>
<dbReference type="RefSeq" id="WP_006089070.1">
    <property type="nucleotide sequence ID" value="NZ_AOHW01000022.1"/>
</dbReference>
<evidence type="ECO:0000256" key="1">
    <source>
        <dbReference type="SAM" id="Phobius"/>
    </source>
</evidence>
<evidence type="ECO:0008006" key="4">
    <source>
        <dbReference type="Google" id="ProtNLM"/>
    </source>
</evidence>
<feature type="transmembrane region" description="Helical" evidence="1">
    <location>
        <begin position="12"/>
        <end position="35"/>
    </location>
</feature>
<protein>
    <recommendedName>
        <fullName evidence="4">PH domain-containing protein</fullName>
    </recommendedName>
</protein>
<dbReference type="Proteomes" id="UP000011599">
    <property type="component" value="Unassembled WGS sequence"/>
</dbReference>
<dbReference type="STRING" id="1114856.GCA_000383975_01035"/>
<dbReference type="eggNOG" id="arCOG09071">
    <property type="taxonomic scope" value="Archaea"/>
</dbReference>
<keyword evidence="3" id="KW-1185">Reference proteome</keyword>
<gene>
    <name evidence="2" type="ORF">C496_06252</name>
</gene>
<evidence type="ECO:0000313" key="2">
    <source>
        <dbReference type="EMBL" id="ELY42913.1"/>
    </source>
</evidence>
<dbReference type="AlphaFoldDB" id="L9W3J5"/>
<keyword evidence="1" id="KW-1133">Transmembrane helix</keyword>
<evidence type="ECO:0000313" key="3">
    <source>
        <dbReference type="Proteomes" id="UP000011599"/>
    </source>
</evidence>
<dbReference type="EMBL" id="AOHW01000022">
    <property type="protein sequence ID" value="ELY42913.1"/>
    <property type="molecule type" value="Genomic_DNA"/>
</dbReference>
<name>L9W3J5_9EURY</name>
<feature type="transmembrane region" description="Helical" evidence="1">
    <location>
        <begin position="66"/>
        <end position="88"/>
    </location>
</feature>
<dbReference type="PATRIC" id="fig|1114856.3.peg.1304"/>
<organism evidence="2 3">
    <name type="scientific">Natronorubrum tibetense GA33</name>
    <dbReference type="NCBI Taxonomy" id="1114856"/>
    <lineage>
        <taxon>Archaea</taxon>
        <taxon>Methanobacteriati</taxon>
        <taxon>Methanobacteriota</taxon>
        <taxon>Stenosarchaea group</taxon>
        <taxon>Halobacteria</taxon>
        <taxon>Halobacteriales</taxon>
        <taxon>Natrialbaceae</taxon>
        <taxon>Natronorubrum</taxon>
    </lineage>
</organism>
<keyword evidence="1" id="KW-0812">Transmembrane</keyword>
<reference evidence="2 3" key="1">
    <citation type="journal article" date="2014" name="PLoS Genet.">
        <title>Phylogenetically driven sequencing of extremely halophilic archaea reveals strategies for static and dynamic osmo-response.</title>
        <authorList>
            <person name="Becker E.A."/>
            <person name="Seitzer P.M."/>
            <person name="Tritt A."/>
            <person name="Larsen D."/>
            <person name="Krusor M."/>
            <person name="Yao A.I."/>
            <person name="Wu D."/>
            <person name="Madern D."/>
            <person name="Eisen J.A."/>
            <person name="Darling A.E."/>
            <person name="Facciotti M.T."/>
        </authorList>
    </citation>
    <scope>NUCLEOTIDE SEQUENCE [LARGE SCALE GENOMIC DNA]</scope>
    <source>
        <strain evidence="2 3">GA33</strain>
    </source>
</reference>
<accession>L9W3J5</accession>
<comment type="caution">
    <text evidence="2">The sequence shown here is derived from an EMBL/GenBank/DDBJ whole genome shotgun (WGS) entry which is preliminary data.</text>
</comment>